<feature type="domain" description="Lon proteolytic" evidence="3">
    <location>
        <begin position="311"/>
        <end position="508"/>
    </location>
</feature>
<protein>
    <recommendedName>
        <fullName evidence="2">endopeptidase La</fullName>
        <ecNumber evidence="2">3.4.21.53</ecNumber>
    </recommendedName>
</protein>
<dbReference type="AlphaFoldDB" id="A0AA47LS19"/>
<dbReference type="Proteomes" id="UP001164748">
    <property type="component" value="Chromosome"/>
</dbReference>
<dbReference type="PANTHER" id="PTHR10046">
    <property type="entry name" value="ATP DEPENDENT LON PROTEASE FAMILY MEMBER"/>
    <property type="match status" value="1"/>
</dbReference>
<comment type="catalytic activity">
    <reaction evidence="2">
        <text>Hydrolysis of proteins in presence of ATP.</text>
        <dbReference type="EC" id="3.4.21.53"/>
    </reaction>
</comment>
<dbReference type="Pfam" id="PF05362">
    <property type="entry name" value="Lon_C"/>
    <property type="match status" value="1"/>
</dbReference>
<dbReference type="PROSITE" id="PS51786">
    <property type="entry name" value="LON_PROTEOLYTIC"/>
    <property type="match status" value="1"/>
</dbReference>
<dbReference type="PRINTS" id="PR00830">
    <property type="entry name" value="ENDOLAPTASE"/>
</dbReference>
<name>A0AA47LS19_9GAMM</name>
<dbReference type="EMBL" id="CP114588">
    <property type="protein sequence ID" value="WBA09843.1"/>
    <property type="molecule type" value="Genomic_DNA"/>
</dbReference>
<dbReference type="InterPro" id="IPR027417">
    <property type="entry name" value="P-loop_NTPase"/>
</dbReference>
<evidence type="ECO:0000313" key="4">
    <source>
        <dbReference type="EMBL" id="WBA09843.1"/>
    </source>
</evidence>
<dbReference type="InterPro" id="IPR014721">
    <property type="entry name" value="Ribsml_uS5_D2-typ_fold_subgr"/>
</dbReference>
<dbReference type="Pfam" id="PF13654">
    <property type="entry name" value="AAA_32"/>
    <property type="match status" value="1"/>
</dbReference>
<keyword evidence="1 2" id="KW-0645">Protease</keyword>
<dbReference type="InterPro" id="IPR027065">
    <property type="entry name" value="Lon_Prtase"/>
</dbReference>
<reference evidence="4" key="1">
    <citation type="submission" date="2022-09" db="EMBL/GenBank/DDBJ databases">
        <authorList>
            <person name="Li Z.-J."/>
        </authorList>
    </citation>
    <scope>NUCLEOTIDE SEQUENCE</scope>
    <source>
        <strain evidence="4">TGB11</strain>
    </source>
</reference>
<dbReference type="InterPro" id="IPR020568">
    <property type="entry name" value="Ribosomal_Su5_D2-typ_SF"/>
</dbReference>
<sequence length="551" mass="60840">MHEVDWRDAKPHYSQFSLDIAQFAHLEAASLLSLQSRLKKALIWLMSPSCPTACLTVMSADLPQYLNAYQAEFVSQYPEMPVVIGDAVTESSLFGFAYDANKNVTASQKKYGLLHQAHDGVLILKVADILQQPRVWVRLKQFLSSGKLAWQTARADQVTDLPDEALNVRLVLVGDRQWLADFETNEPDLYDGLSAYAEYEQDIALDAATIVPYFAWLKGLVTAQTHLPMTESGLVRLLQAGARESEDQLRMPLCPVWYQQLLAESVITASDALDKAAIDAAISQRYQRAAYLPERAIEDIHKGQVFIDTRGEHIGQINGLTVIEVPGHPVSYGEPARISCVVHSGDGDIADVERKAELAGNIHAKGMMIMQAFVSVALNLDDPLPYSASIVFEQSYSEVDGDSASLAELCAFVSALSQQPINQAIAITGAVDQFGRVQAVGGINEKIEGYYQVCAHRGLTGQQGVVLPKTNLSSLCLRNDVVDAIKAGQFHIWAVDDVEQAFPLVTGLPFSGDDEETLLRKISNRINHFHTDEKQSCNSLFKRLKNWFGQY</sequence>
<comment type="similarity">
    <text evidence="2">Belongs to the peptidase S16 family.</text>
</comment>
<dbReference type="InterPro" id="IPR008269">
    <property type="entry name" value="Lon_proteolytic"/>
</dbReference>
<evidence type="ECO:0000259" key="3">
    <source>
        <dbReference type="PROSITE" id="PS51786"/>
    </source>
</evidence>
<organism evidence="4 5">
    <name type="scientific">Salinivibrio kushneri</name>
    <dbReference type="NCBI Taxonomy" id="1908198"/>
    <lineage>
        <taxon>Bacteria</taxon>
        <taxon>Pseudomonadati</taxon>
        <taxon>Pseudomonadota</taxon>
        <taxon>Gammaproteobacteria</taxon>
        <taxon>Vibrionales</taxon>
        <taxon>Vibrionaceae</taxon>
        <taxon>Salinivibrio</taxon>
    </lineage>
</organism>
<dbReference type="RefSeq" id="WP_269579931.1">
    <property type="nucleotide sequence ID" value="NZ_CP114588.1"/>
</dbReference>
<keyword evidence="2" id="KW-0378">Hydrolase</keyword>
<dbReference type="SUPFAM" id="SSF54211">
    <property type="entry name" value="Ribosomal protein S5 domain 2-like"/>
    <property type="match status" value="1"/>
</dbReference>
<dbReference type="GO" id="GO:0004252">
    <property type="term" value="F:serine-type endopeptidase activity"/>
    <property type="evidence" value="ECO:0007669"/>
    <property type="project" value="UniProtKB-UniRule"/>
</dbReference>
<evidence type="ECO:0000256" key="1">
    <source>
        <dbReference type="ARBA" id="ARBA00022670"/>
    </source>
</evidence>
<dbReference type="InterPro" id="IPR041699">
    <property type="entry name" value="AAA_32"/>
</dbReference>
<evidence type="ECO:0000313" key="5">
    <source>
        <dbReference type="Proteomes" id="UP001164748"/>
    </source>
</evidence>
<feature type="active site" evidence="2">
    <location>
        <position position="446"/>
    </location>
</feature>
<dbReference type="EC" id="3.4.21.53" evidence="2"/>
<evidence type="ECO:0000256" key="2">
    <source>
        <dbReference type="PROSITE-ProRule" id="PRU01122"/>
    </source>
</evidence>
<dbReference type="GO" id="GO:0004176">
    <property type="term" value="F:ATP-dependent peptidase activity"/>
    <property type="evidence" value="ECO:0007669"/>
    <property type="project" value="UniProtKB-UniRule"/>
</dbReference>
<dbReference type="Gene3D" id="3.40.50.300">
    <property type="entry name" value="P-loop containing nucleotide triphosphate hydrolases"/>
    <property type="match status" value="1"/>
</dbReference>
<dbReference type="GO" id="GO:0005524">
    <property type="term" value="F:ATP binding"/>
    <property type="evidence" value="ECO:0007669"/>
    <property type="project" value="InterPro"/>
</dbReference>
<gene>
    <name evidence="4" type="ORF">N8M53_06520</name>
</gene>
<keyword evidence="2" id="KW-0720">Serine protease</keyword>
<dbReference type="Gene3D" id="3.30.230.10">
    <property type="match status" value="1"/>
</dbReference>
<feature type="active site" evidence="2">
    <location>
        <position position="403"/>
    </location>
</feature>
<dbReference type="GO" id="GO:0030163">
    <property type="term" value="P:protein catabolic process"/>
    <property type="evidence" value="ECO:0007669"/>
    <property type="project" value="InterPro"/>
</dbReference>
<proteinExistence type="inferred from homology"/>
<dbReference type="GO" id="GO:0006508">
    <property type="term" value="P:proteolysis"/>
    <property type="evidence" value="ECO:0007669"/>
    <property type="project" value="UniProtKB-KW"/>
</dbReference>
<accession>A0AA47LS19</accession>